<evidence type="ECO:0000256" key="5">
    <source>
        <dbReference type="ARBA" id="ARBA00023136"/>
    </source>
</evidence>
<evidence type="ECO:0000256" key="4">
    <source>
        <dbReference type="ARBA" id="ARBA00022989"/>
    </source>
</evidence>
<dbReference type="PANTHER" id="PTHR33529:SF8">
    <property type="entry name" value="PERMEASE, YJGP_YJGQ FAMILY"/>
    <property type="match status" value="1"/>
</dbReference>
<accession>A0A523S2V0</accession>
<gene>
    <name evidence="7" type="ORF">E3J84_01790</name>
</gene>
<protein>
    <submittedName>
        <fullName evidence="7">YjgP/YjgQ family permease</fullName>
    </submittedName>
</protein>
<feature type="transmembrane region" description="Helical" evidence="6">
    <location>
        <begin position="298"/>
        <end position="317"/>
    </location>
</feature>
<dbReference type="GO" id="GO:0015920">
    <property type="term" value="P:lipopolysaccharide transport"/>
    <property type="evidence" value="ECO:0007669"/>
    <property type="project" value="TreeGrafter"/>
</dbReference>
<reference evidence="7 8" key="1">
    <citation type="submission" date="2019-03" db="EMBL/GenBank/DDBJ databases">
        <title>Metabolic potential of uncultured bacteria and archaea associated with petroleum seepage in deep-sea sediments.</title>
        <authorList>
            <person name="Dong X."/>
            <person name="Hubert C."/>
        </authorList>
    </citation>
    <scope>NUCLEOTIDE SEQUENCE [LARGE SCALE GENOMIC DNA]</scope>
    <source>
        <strain evidence="7">E44_bin7</strain>
    </source>
</reference>
<sequence>MRILDKYLIKEYLKLYLIFIFFFIAIFLLTDFFTRIGSLRKEVVTLAVIQYYLSQIPYYFTLLSPLSAIISTLFLITHLAGTYQIQAAQIGGISFKRTVLSLLTIGLIIGFVVLFLNETLTFKANQLAQRLEQENFLGPPPRKEVQKNMFVRVPPYYFFYIRSFDPEEGEMKNILIYKESPPCSIVIAKRGKWIQEKWVFYEGREYLLEEAMRSIPFQEKSLPLDKDPAYFSQRYLPPEKMSIAELRKYIDEYEESGFKTLSLGTELNFKLSYPFTNFILLFLGIPIGLILRKGGRGTSFALGLIISFGYYETMAFFKAMGKGGFISPFFAAWIPNLIFLAAGIYLFTRTK</sequence>
<dbReference type="AlphaFoldDB" id="A0A523S2V0"/>
<feature type="transmembrane region" description="Helical" evidence="6">
    <location>
        <begin position="56"/>
        <end position="77"/>
    </location>
</feature>
<proteinExistence type="predicted"/>
<feature type="transmembrane region" description="Helical" evidence="6">
    <location>
        <begin position="12"/>
        <end position="36"/>
    </location>
</feature>
<keyword evidence="4 6" id="KW-1133">Transmembrane helix</keyword>
<evidence type="ECO:0000313" key="8">
    <source>
        <dbReference type="Proteomes" id="UP000316360"/>
    </source>
</evidence>
<evidence type="ECO:0000256" key="1">
    <source>
        <dbReference type="ARBA" id="ARBA00004651"/>
    </source>
</evidence>
<name>A0A523S2V0_UNCAE</name>
<dbReference type="PANTHER" id="PTHR33529">
    <property type="entry name" value="SLR0882 PROTEIN-RELATED"/>
    <property type="match status" value="1"/>
</dbReference>
<feature type="transmembrane region" description="Helical" evidence="6">
    <location>
        <begin position="329"/>
        <end position="348"/>
    </location>
</feature>
<dbReference type="Proteomes" id="UP000316360">
    <property type="component" value="Unassembled WGS sequence"/>
</dbReference>
<keyword evidence="2" id="KW-1003">Cell membrane</keyword>
<keyword evidence="5 6" id="KW-0472">Membrane</keyword>
<feature type="transmembrane region" description="Helical" evidence="6">
    <location>
        <begin position="98"/>
        <end position="116"/>
    </location>
</feature>
<comment type="subcellular location">
    <subcellularLocation>
        <location evidence="1">Cell membrane</location>
        <topology evidence="1">Multi-pass membrane protein</topology>
    </subcellularLocation>
</comment>
<evidence type="ECO:0000313" key="7">
    <source>
        <dbReference type="EMBL" id="TET12356.1"/>
    </source>
</evidence>
<feature type="transmembrane region" description="Helical" evidence="6">
    <location>
        <begin position="271"/>
        <end position="291"/>
    </location>
</feature>
<keyword evidence="3 6" id="KW-0812">Transmembrane</keyword>
<dbReference type="EMBL" id="SOKJ01000093">
    <property type="protein sequence ID" value="TET12356.1"/>
    <property type="molecule type" value="Genomic_DNA"/>
</dbReference>
<dbReference type="Pfam" id="PF03739">
    <property type="entry name" value="LptF_LptG"/>
    <property type="match status" value="1"/>
</dbReference>
<dbReference type="GO" id="GO:0043190">
    <property type="term" value="C:ATP-binding cassette (ABC) transporter complex"/>
    <property type="evidence" value="ECO:0007669"/>
    <property type="project" value="TreeGrafter"/>
</dbReference>
<comment type="caution">
    <text evidence="7">The sequence shown here is derived from an EMBL/GenBank/DDBJ whole genome shotgun (WGS) entry which is preliminary data.</text>
</comment>
<evidence type="ECO:0000256" key="3">
    <source>
        <dbReference type="ARBA" id="ARBA00022692"/>
    </source>
</evidence>
<dbReference type="InterPro" id="IPR005495">
    <property type="entry name" value="LptG/LptF_permease"/>
</dbReference>
<evidence type="ECO:0000256" key="6">
    <source>
        <dbReference type="SAM" id="Phobius"/>
    </source>
</evidence>
<evidence type="ECO:0000256" key="2">
    <source>
        <dbReference type="ARBA" id="ARBA00022475"/>
    </source>
</evidence>
<organism evidence="7 8">
    <name type="scientific">Aerophobetes bacterium</name>
    <dbReference type="NCBI Taxonomy" id="2030807"/>
    <lineage>
        <taxon>Bacteria</taxon>
        <taxon>Candidatus Aerophobota</taxon>
    </lineage>
</organism>